<evidence type="ECO:0000313" key="3">
    <source>
        <dbReference type="Proteomes" id="UP001164390"/>
    </source>
</evidence>
<keyword evidence="2" id="KW-0489">Methyltransferase</keyword>
<proteinExistence type="predicted"/>
<reference evidence="2" key="1">
    <citation type="submission" date="2022-01" db="EMBL/GenBank/DDBJ databases">
        <title>Nocardioidaceae gen. sp. A5X3R13.</title>
        <authorList>
            <person name="Lopez Marin M.A."/>
            <person name="Uhlik O."/>
        </authorList>
    </citation>
    <scope>NUCLEOTIDE SEQUENCE</scope>
    <source>
        <strain evidence="2">A5X3R13</strain>
    </source>
</reference>
<dbReference type="EMBL" id="CP094970">
    <property type="protein sequence ID" value="UYM03853.1"/>
    <property type="molecule type" value="Genomic_DNA"/>
</dbReference>
<keyword evidence="2" id="KW-0808">Transferase</keyword>
<dbReference type="SUPFAM" id="SSF53335">
    <property type="entry name" value="S-adenosyl-L-methionine-dependent methyltransferases"/>
    <property type="match status" value="1"/>
</dbReference>
<dbReference type="RefSeq" id="WP_271632495.1">
    <property type="nucleotide sequence ID" value="NZ_CP094970.1"/>
</dbReference>
<keyword evidence="3" id="KW-1185">Reference proteome</keyword>
<protein>
    <submittedName>
        <fullName evidence="2">SAM-dependent methyltransferase</fullName>
    </submittedName>
</protein>
<dbReference type="GO" id="GO:0032259">
    <property type="term" value="P:methylation"/>
    <property type="evidence" value="ECO:0007669"/>
    <property type="project" value="UniProtKB-KW"/>
</dbReference>
<accession>A0AA46YKC8</accession>
<evidence type="ECO:0000259" key="1">
    <source>
        <dbReference type="Pfam" id="PF18096"/>
    </source>
</evidence>
<dbReference type="GO" id="GO:0008168">
    <property type="term" value="F:methyltransferase activity"/>
    <property type="evidence" value="ECO:0007669"/>
    <property type="project" value="UniProtKB-KW"/>
</dbReference>
<dbReference type="Proteomes" id="UP001164390">
    <property type="component" value="Chromosome"/>
</dbReference>
<name>A0AA46YKC8_9ACTN</name>
<dbReference type="InterPro" id="IPR029063">
    <property type="entry name" value="SAM-dependent_MTases_sf"/>
</dbReference>
<gene>
    <name evidence="2" type="ORF">L0C25_15035</name>
</gene>
<dbReference type="Gene3D" id="3.40.50.150">
    <property type="entry name" value="Vaccinia Virus protein VP39"/>
    <property type="match status" value="1"/>
</dbReference>
<sequence>MRVDVFERLLTPAGRTLLDEAAAAPDTESDLALGSRLRRTQDADLVAAAIQQVRLRRKAAAKFGPDAERMYFTSDALEQATRAPVARHRAQRVRRHEIASAVDLGCGIGGDLIALARAGVAADGVDIDPLRARLAAANLAALGLPGSVIEADATGVDHAGVGIAFVDPGRRGARGRTFDPRQSSPDWDFVTTLLHGSAAAKVAPGIDHDLVPAGVEAEWVSDGGDLVEACLWGAPLATARRRATVLPAAATLTESDDPGGAATAPPGRYLYEPDDAVIRAHLVTAVAALVDGRLLDPHIAYVGSDRLVGTPFATAYEVLDELPYREKQLRATLRARDIGPLTIKKRGVDIVPERLVTRLKLRGANPATVVMTRVDGAGRAYLVRRVPPPARWA</sequence>
<evidence type="ECO:0000313" key="2">
    <source>
        <dbReference type="EMBL" id="UYM03853.1"/>
    </source>
</evidence>
<organism evidence="2 3">
    <name type="scientific">Solicola gregarius</name>
    <dbReference type="NCBI Taxonomy" id="2908642"/>
    <lineage>
        <taxon>Bacteria</taxon>
        <taxon>Bacillati</taxon>
        <taxon>Actinomycetota</taxon>
        <taxon>Actinomycetes</taxon>
        <taxon>Propionibacteriales</taxon>
        <taxon>Nocardioidaceae</taxon>
        <taxon>Solicola</taxon>
    </lineage>
</organism>
<dbReference type="Pfam" id="PF18096">
    <property type="entry name" value="Thump_like"/>
    <property type="match status" value="1"/>
</dbReference>
<dbReference type="PANTHER" id="PTHR14741">
    <property type="entry name" value="S-ADENOSYLMETHIONINE-DEPENDENT METHYLTRANSFERASE RELATED"/>
    <property type="match status" value="1"/>
</dbReference>
<dbReference type="InterPro" id="IPR041497">
    <property type="entry name" value="Thump-like"/>
</dbReference>
<dbReference type="AlphaFoldDB" id="A0AA46YKC8"/>
<feature type="domain" description="THUMP-like" evidence="1">
    <location>
        <begin position="313"/>
        <end position="385"/>
    </location>
</feature>
<dbReference type="KEGG" id="sgrg:L0C25_15035"/>
<dbReference type="PANTHER" id="PTHR14741:SF32">
    <property type="entry name" value="TRIMETHYLGUANOSINE SYNTHASE"/>
    <property type="match status" value="1"/>
</dbReference>